<feature type="compositionally biased region" description="Pro residues" evidence="1">
    <location>
        <begin position="57"/>
        <end position="69"/>
    </location>
</feature>
<keyword evidence="2" id="KW-0812">Transmembrane</keyword>
<feature type="transmembrane region" description="Helical" evidence="2">
    <location>
        <begin position="109"/>
        <end position="128"/>
    </location>
</feature>
<sequence length="131" mass="14656">MRPGKYVSIYLYVCVCVCVYVCYKSERHRQGRPPYGTHKPPTTGLTETGALVSTVPQSPPNPRPLPVQPQPRSLPAQLRVLKGKDHGFKTAYLPMHNTDRAECRLDQGMHGEIVVVVVVVMVVVFKYACFC</sequence>
<name>A0A5B7IT49_PORTR</name>
<organism evidence="3 4">
    <name type="scientific">Portunus trituberculatus</name>
    <name type="common">Swimming crab</name>
    <name type="synonym">Neptunus trituberculatus</name>
    <dbReference type="NCBI Taxonomy" id="210409"/>
    <lineage>
        <taxon>Eukaryota</taxon>
        <taxon>Metazoa</taxon>
        <taxon>Ecdysozoa</taxon>
        <taxon>Arthropoda</taxon>
        <taxon>Crustacea</taxon>
        <taxon>Multicrustacea</taxon>
        <taxon>Malacostraca</taxon>
        <taxon>Eumalacostraca</taxon>
        <taxon>Eucarida</taxon>
        <taxon>Decapoda</taxon>
        <taxon>Pleocyemata</taxon>
        <taxon>Brachyura</taxon>
        <taxon>Eubrachyura</taxon>
        <taxon>Portunoidea</taxon>
        <taxon>Portunidae</taxon>
        <taxon>Portuninae</taxon>
        <taxon>Portunus</taxon>
    </lineage>
</organism>
<evidence type="ECO:0000256" key="2">
    <source>
        <dbReference type="SAM" id="Phobius"/>
    </source>
</evidence>
<dbReference type="AlphaFoldDB" id="A0A5B7IT49"/>
<keyword evidence="2" id="KW-1133">Transmembrane helix</keyword>
<feature type="region of interest" description="Disordered" evidence="1">
    <location>
        <begin position="52"/>
        <end position="71"/>
    </location>
</feature>
<evidence type="ECO:0000313" key="4">
    <source>
        <dbReference type="Proteomes" id="UP000324222"/>
    </source>
</evidence>
<dbReference type="EMBL" id="VSRR010068089">
    <property type="protein sequence ID" value="MPC85329.1"/>
    <property type="molecule type" value="Genomic_DNA"/>
</dbReference>
<evidence type="ECO:0000256" key="1">
    <source>
        <dbReference type="SAM" id="MobiDB-lite"/>
    </source>
</evidence>
<proteinExistence type="predicted"/>
<keyword evidence="4" id="KW-1185">Reference proteome</keyword>
<comment type="caution">
    <text evidence="3">The sequence shown here is derived from an EMBL/GenBank/DDBJ whole genome shotgun (WGS) entry which is preliminary data.</text>
</comment>
<evidence type="ECO:0000313" key="3">
    <source>
        <dbReference type="EMBL" id="MPC85329.1"/>
    </source>
</evidence>
<protein>
    <submittedName>
        <fullName evidence="3">Uncharacterized protein</fullName>
    </submittedName>
</protein>
<dbReference type="Proteomes" id="UP000324222">
    <property type="component" value="Unassembled WGS sequence"/>
</dbReference>
<feature type="transmembrane region" description="Helical" evidence="2">
    <location>
        <begin position="6"/>
        <end position="23"/>
    </location>
</feature>
<keyword evidence="2" id="KW-0472">Membrane</keyword>
<reference evidence="3 4" key="1">
    <citation type="submission" date="2019-05" db="EMBL/GenBank/DDBJ databases">
        <title>Another draft genome of Portunus trituberculatus and its Hox gene families provides insights of decapod evolution.</title>
        <authorList>
            <person name="Jeong J.-H."/>
            <person name="Song I."/>
            <person name="Kim S."/>
            <person name="Choi T."/>
            <person name="Kim D."/>
            <person name="Ryu S."/>
            <person name="Kim W."/>
        </authorList>
    </citation>
    <scope>NUCLEOTIDE SEQUENCE [LARGE SCALE GENOMIC DNA]</scope>
    <source>
        <tissue evidence="3">Muscle</tissue>
    </source>
</reference>
<accession>A0A5B7IT49</accession>
<gene>
    <name evidence="3" type="ORF">E2C01_080099</name>
</gene>